<organism evidence="2 3">
    <name type="scientific">Parasulfuritortus cantonensis</name>
    <dbReference type="NCBI Taxonomy" id="2528202"/>
    <lineage>
        <taxon>Bacteria</taxon>
        <taxon>Pseudomonadati</taxon>
        <taxon>Pseudomonadota</taxon>
        <taxon>Betaproteobacteria</taxon>
        <taxon>Nitrosomonadales</taxon>
        <taxon>Thiobacillaceae</taxon>
        <taxon>Parasulfuritortus</taxon>
    </lineage>
</organism>
<dbReference type="EMBL" id="SJZB01000009">
    <property type="protein sequence ID" value="TCJ18705.1"/>
    <property type="molecule type" value="Genomic_DNA"/>
</dbReference>
<feature type="domain" description="dTDP-4-dehydro-6-deoxy-alpha-D-glucopyranose 2,3-dehydratase" evidence="1">
    <location>
        <begin position="256"/>
        <end position="446"/>
    </location>
</feature>
<sequence>MPSPDTAIADWIAERRRQGTLEIQRIPFSACADWHFEGGRLRHRSGRFFTIVGCHCEVGPAHLAGLDLAMIDQPEVGILGFVVRRGPAGWEWLLQAKAEPGNVGGTQVGPSVQATRSNYMRVHGGSPTRMLELFTGSPAAWHVLTDVEQSEQGDRFCGKYNRNVVVEVDGAFPTPDGGLWRWFGHRELRAALHGDYVVNTDARSVICSADWGLLGAPEAGPPFARWRGRGGLGEQLLDSAAEPAAEAGYADACARLDAARRAQAVRLAPVALDALPGWRVDDWEIAPAGAAADQVVQAYAVHAEGREVEYWCQPLVASRAPGRIVLVCARHAGVLRFLLNVSFEFGLREGAQFAPSYVSGCGHANPDGLLAALAGAGAVVHASVMQSDEGGRFMASVARYEIVELPAETAAGFADAGVWASLAVLRRLSRRRGLLNNEMRSALSLLLAWV</sequence>
<proteinExistence type="predicted"/>
<dbReference type="Pfam" id="PF03559">
    <property type="entry name" value="Hexose_dehydrat"/>
    <property type="match status" value="2"/>
</dbReference>
<dbReference type="AlphaFoldDB" id="A0A4R1BMS3"/>
<dbReference type="InterPro" id="IPR038153">
    <property type="entry name" value="EvaA-like_sf"/>
</dbReference>
<reference evidence="2 3" key="1">
    <citation type="submission" date="2019-03" db="EMBL/GenBank/DDBJ databases">
        <title>Genome sequence of Thiobacillaceae bacterium LSR1, a sulfur-oxidizing bacterium isolated from freshwater sediment.</title>
        <authorList>
            <person name="Li S."/>
        </authorList>
    </citation>
    <scope>NUCLEOTIDE SEQUENCE [LARGE SCALE GENOMIC DNA]</scope>
    <source>
        <strain evidence="2 3">LSR1</strain>
    </source>
</reference>
<dbReference type="Gene3D" id="3.90.79.40">
    <property type="entry name" value="EvaA sugar 2,3-dehydratase subunit"/>
    <property type="match status" value="2"/>
</dbReference>
<dbReference type="GO" id="GO:0016829">
    <property type="term" value="F:lyase activity"/>
    <property type="evidence" value="ECO:0007669"/>
    <property type="project" value="InterPro"/>
</dbReference>
<keyword evidence="3" id="KW-1185">Reference proteome</keyword>
<protein>
    <submittedName>
        <fullName evidence="2">dTDP-4-keto-6-deoxy-L-hexose2,3-dehydratase</fullName>
    </submittedName>
</protein>
<dbReference type="OrthoDB" id="9814961at2"/>
<evidence type="ECO:0000259" key="1">
    <source>
        <dbReference type="Pfam" id="PF03559"/>
    </source>
</evidence>
<accession>A0A4R1BMS3</accession>
<dbReference type="InterPro" id="IPR005212">
    <property type="entry name" value="EvaA-like"/>
</dbReference>
<gene>
    <name evidence="2" type="ORF">EZJ19_01780</name>
</gene>
<evidence type="ECO:0000313" key="3">
    <source>
        <dbReference type="Proteomes" id="UP000295443"/>
    </source>
</evidence>
<comment type="caution">
    <text evidence="2">The sequence shown here is derived from an EMBL/GenBank/DDBJ whole genome shotgun (WGS) entry which is preliminary data.</text>
</comment>
<name>A0A4R1BMS3_9PROT</name>
<evidence type="ECO:0000313" key="2">
    <source>
        <dbReference type="EMBL" id="TCJ18705.1"/>
    </source>
</evidence>
<dbReference type="RefSeq" id="WP_131444590.1">
    <property type="nucleotide sequence ID" value="NZ_SJZB01000009.1"/>
</dbReference>
<feature type="domain" description="dTDP-4-dehydro-6-deoxy-alpha-D-glucopyranose 2,3-dehydratase" evidence="1">
    <location>
        <begin position="7"/>
        <end position="207"/>
    </location>
</feature>
<dbReference type="Proteomes" id="UP000295443">
    <property type="component" value="Unassembled WGS sequence"/>
</dbReference>